<keyword evidence="9" id="KW-1185">Reference proteome</keyword>
<evidence type="ECO:0000256" key="6">
    <source>
        <dbReference type="SAM" id="Phobius"/>
    </source>
</evidence>
<keyword evidence="5 6" id="KW-0472">Membrane</keyword>
<organism evidence="8 9">
    <name type="scientific">Lujinxingia vulgaris</name>
    <dbReference type="NCBI Taxonomy" id="2600176"/>
    <lineage>
        <taxon>Bacteria</taxon>
        <taxon>Deltaproteobacteria</taxon>
        <taxon>Bradymonadales</taxon>
        <taxon>Lujinxingiaceae</taxon>
        <taxon>Lujinxingia</taxon>
    </lineage>
</organism>
<evidence type="ECO:0000256" key="3">
    <source>
        <dbReference type="ARBA" id="ARBA00022692"/>
    </source>
</evidence>
<comment type="subcellular location">
    <subcellularLocation>
        <location evidence="1">Membrane</location>
        <topology evidence="1">Multi-pass membrane protein</topology>
    </subcellularLocation>
</comment>
<protein>
    <submittedName>
        <fullName evidence="8">Kua-ubiquitin conjugating enzyme hybrid localization domain protein</fullName>
    </submittedName>
</protein>
<dbReference type="PANTHER" id="PTHR48177">
    <property type="entry name" value="TRANSMEMBRANE PROTEIN 189"/>
    <property type="match status" value="1"/>
</dbReference>
<dbReference type="Proteomes" id="UP000321412">
    <property type="component" value="Unassembled WGS sequence"/>
</dbReference>
<comment type="caution">
    <text evidence="8">The sequence shown here is derived from an EMBL/GenBank/DDBJ whole genome shotgun (WGS) entry which is preliminary data.</text>
</comment>
<dbReference type="PANTHER" id="PTHR48177:SF1">
    <property type="entry name" value="PLASMANYLETHANOLAMINE DESATURASE 1"/>
    <property type="match status" value="1"/>
</dbReference>
<feature type="domain" description="Lipid desaturase" evidence="7">
    <location>
        <begin position="66"/>
        <end position="236"/>
    </location>
</feature>
<feature type="transmembrane region" description="Helical" evidence="6">
    <location>
        <begin position="49"/>
        <end position="69"/>
    </location>
</feature>
<reference evidence="8 9" key="1">
    <citation type="submission" date="2019-08" db="EMBL/GenBank/DDBJ databases">
        <title>Bradymonadales sp. TMQ4.</title>
        <authorList>
            <person name="Liang Q."/>
        </authorList>
    </citation>
    <scope>NUCLEOTIDE SEQUENCE [LARGE SCALE GENOMIC DNA]</scope>
    <source>
        <strain evidence="8 9">TMQ4</strain>
    </source>
</reference>
<evidence type="ECO:0000256" key="2">
    <source>
        <dbReference type="ARBA" id="ARBA00007620"/>
    </source>
</evidence>
<dbReference type="GO" id="GO:0016020">
    <property type="term" value="C:membrane"/>
    <property type="evidence" value="ECO:0007669"/>
    <property type="project" value="UniProtKB-SubCell"/>
</dbReference>
<keyword evidence="4 6" id="KW-1133">Transmembrane helix</keyword>
<evidence type="ECO:0000313" key="9">
    <source>
        <dbReference type="Proteomes" id="UP000321412"/>
    </source>
</evidence>
<proteinExistence type="inferred from homology"/>
<accession>A0A5C6XDK4</accession>
<dbReference type="EMBL" id="VOSM01000003">
    <property type="protein sequence ID" value="TXD37861.1"/>
    <property type="molecule type" value="Genomic_DNA"/>
</dbReference>
<evidence type="ECO:0000259" key="7">
    <source>
        <dbReference type="Pfam" id="PF10520"/>
    </source>
</evidence>
<dbReference type="InterPro" id="IPR019547">
    <property type="entry name" value="Lipid_desat"/>
</dbReference>
<evidence type="ECO:0000313" key="8">
    <source>
        <dbReference type="EMBL" id="TXD37861.1"/>
    </source>
</evidence>
<name>A0A5C6XDK4_9DELT</name>
<evidence type="ECO:0000256" key="4">
    <source>
        <dbReference type="ARBA" id="ARBA00022989"/>
    </source>
</evidence>
<sequence length="249" mass="28363">MMPSMIKSFFSRDFDYSPLHRILEIVAILSFFALVVVISARAISGLSVLGWQTAAWLVPLTAVMGYVGADFASGFVHWMGDTFGSEETPVLGERFVKPFRDHHTHPQGICEHDYVTVNGNNSIVLALYMVPIALFFTDPTQIWQLLVLAFSVTFTCGVFMTNQFHKWAHMDNPPGYIRLLQRFNLILTPTNHDFHHTAPYDTYYCITCGWLNPILERIKFFETLENVARRAFGIKTVHDQPDAARNQQA</sequence>
<gene>
    <name evidence="8" type="ORF">FRC98_09290</name>
</gene>
<dbReference type="Pfam" id="PF10520">
    <property type="entry name" value="Lipid_desat"/>
    <property type="match status" value="1"/>
</dbReference>
<feature type="transmembrane region" description="Helical" evidence="6">
    <location>
        <begin position="21"/>
        <end position="43"/>
    </location>
</feature>
<comment type="similarity">
    <text evidence="2">Belongs to the fatty acid desaturase CarF family.</text>
</comment>
<keyword evidence="3 6" id="KW-0812">Transmembrane</keyword>
<dbReference type="OrthoDB" id="337685at2"/>
<evidence type="ECO:0000256" key="5">
    <source>
        <dbReference type="ARBA" id="ARBA00023136"/>
    </source>
</evidence>
<dbReference type="InterPro" id="IPR052601">
    <property type="entry name" value="Plasmalogen_desaturase"/>
</dbReference>
<dbReference type="AlphaFoldDB" id="A0A5C6XDK4"/>
<feature type="transmembrane region" description="Helical" evidence="6">
    <location>
        <begin position="142"/>
        <end position="160"/>
    </location>
</feature>
<evidence type="ECO:0000256" key="1">
    <source>
        <dbReference type="ARBA" id="ARBA00004141"/>
    </source>
</evidence>
<feature type="transmembrane region" description="Helical" evidence="6">
    <location>
        <begin position="117"/>
        <end position="136"/>
    </location>
</feature>
<dbReference type="GO" id="GO:0016491">
    <property type="term" value="F:oxidoreductase activity"/>
    <property type="evidence" value="ECO:0007669"/>
    <property type="project" value="TreeGrafter"/>
</dbReference>